<evidence type="ECO:0000259" key="1">
    <source>
        <dbReference type="Pfam" id="PF13472"/>
    </source>
</evidence>
<dbReference type="RefSeq" id="WP_169277682.1">
    <property type="nucleotide sequence ID" value="NZ_JABBCP010000005.1"/>
</dbReference>
<keyword evidence="2" id="KW-0378">Hydrolase</keyword>
<dbReference type="Gene3D" id="3.40.50.1110">
    <property type="entry name" value="SGNH hydrolase"/>
    <property type="match status" value="1"/>
</dbReference>
<feature type="domain" description="SGNH hydrolase-type esterase" evidence="1">
    <location>
        <begin position="6"/>
        <end position="203"/>
    </location>
</feature>
<keyword evidence="3" id="KW-1185">Reference proteome</keyword>
<name>A0A7X9YI31_9ACTN</name>
<accession>A0A7X9YI31</accession>
<dbReference type="InterPro" id="IPR036514">
    <property type="entry name" value="SGNH_hydro_sf"/>
</dbReference>
<protein>
    <submittedName>
        <fullName evidence="2">SGNH/GDSL hydrolase family protein</fullName>
    </submittedName>
</protein>
<gene>
    <name evidence="2" type="ORF">HF320_07000</name>
</gene>
<dbReference type="InterPro" id="IPR013830">
    <property type="entry name" value="SGNH_hydro"/>
</dbReference>
<comment type="caution">
    <text evidence="2">The sequence shown here is derived from an EMBL/GenBank/DDBJ whole genome shotgun (WGS) entry which is preliminary data.</text>
</comment>
<evidence type="ECO:0000313" key="3">
    <source>
        <dbReference type="Proteomes" id="UP000546970"/>
    </source>
</evidence>
<organism evidence="2 3">
    <name type="scientific">Collinsella acetigenes</name>
    <dbReference type="NCBI Taxonomy" id="2713419"/>
    <lineage>
        <taxon>Bacteria</taxon>
        <taxon>Bacillati</taxon>
        <taxon>Actinomycetota</taxon>
        <taxon>Coriobacteriia</taxon>
        <taxon>Coriobacteriales</taxon>
        <taxon>Coriobacteriaceae</taxon>
        <taxon>Collinsella</taxon>
    </lineage>
</organism>
<dbReference type="EMBL" id="JABBCP010000005">
    <property type="protein sequence ID" value="NMF56072.1"/>
    <property type="molecule type" value="Genomic_DNA"/>
</dbReference>
<evidence type="ECO:0000313" key="2">
    <source>
        <dbReference type="EMBL" id="NMF56072.1"/>
    </source>
</evidence>
<sequence length="219" mass="23204">MRNVLFFGDSNTYGFDPESRAAGTGERFPADVRWCGVAAHELGSSWHVIEEGLNGRTTVHEDPYRLTTHLSGGALLPTLLKSHLPLDVVVIMLGTNDLKPVYSLGLADVARGMAVLAEAVREFPWPSCAPCPQILLVSPPSLTDAATCGLLAEFDARGVALSKRLADAYAGVAELEGCDFLDAGKVTKVGDFDGVHLDAAGHHALGLAVAVKLQEMAVR</sequence>
<dbReference type="CDD" id="cd01839">
    <property type="entry name" value="SGNH_arylesterase_like"/>
    <property type="match status" value="1"/>
</dbReference>
<reference evidence="2 3" key="1">
    <citation type="submission" date="2020-04" db="EMBL/GenBank/DDBJ databases">
        <title>Collinsella sp. KGMB02528 nov., an anaerobic actinobacterium isolated from human feces.</title>
        <authorList>
            <person name="Han K.-I."/>
            <person name="Eom M.K."/>
            <person name="Kim J.-S."/>
            <person name="Lee K.C."/>
            <person name="Suh M.K."/>
            <person name="Park S.-H."/>
            <person name="Lee J.H."/>
            <person name="Kang S.W."/>
            <person name="Park J.-E."/>
            <person name="Oh B.S."/>
            <person name="Yu S.Y."/>
            <person name="Choi S.-H."/>
            <person name="Lee D.H."/>
            <person name="Yoon H."/>
            <person name="Kim B.-Y."/>
            <person name="Lee J.H."/>
            <person name="Lee J.-S."/>
        </authorList>
    </citation>
    <scope>NUCLEOTIDE SEQUENCE [LARGE SCALE GENOMIC DNA]</scope>
    <source>
        <strain evidence="2 3">KGMB02528</strain>
    </source>
</reference>
<dbReference type="Proteomes" id="UP000546970">
    <property type="component" value="Unassembled WGS sequence"/>
</dbReference>
<dbReference type="Pfam" id="PF13472">
    <property type="entry name" value="Lipase_GDSL_2"/>
    <property type="match status" value="1"/>
</dbReference>
<dbReference type="GO" id="GO:0016787">
    <property type="term" value="F:hydrolase activity"/>
    <property type="evidence" value="ECO:0007669"/>
    <property type="project" value="UniProtKB-KW"/>
</dbReference>
<dbReference type="SUPFAM" id="SSF52266">
    <property type="entry name" value="SGNH hydrolase"/>
    <property type="match status" value="1"/>
</dbReference>
<proteinExistence type="predicted"/>
<dbReference type="AlphaFoldDB" id="A0A7X9YI31"/>